<dbReference type="Pfam" id="PF01328">
    <property type="entry name" value="Peroxidase_2"/>
    <property type="match status" value="1"/>
</dbReference>
<dbReference type="GO" id="GO:0004601">
    <property type="term" value="F:peroxidase activity"/>
    <property type="evidence" value="ECO:0007669"/>
    <property type="project" value="UniProtKB-KW"/>
</dbReference>
<dbReference type="Gene3D" id="1.10.489.10">
    <property type="entry name" value="Chloroperoxidase-like"/>
    <property type="match status" value="1"/>
</dbReference>
<dbReference type="AlphaFoldDB" id="A0A8H8RMM4"/>
<dbReference type="PANTHER" id="PTHR33577">
    <property type="entry name" value="STERIGMATOCYSTIN BIOSYNTHESIS PEROXIDASE STCC-RELATED"/>
    <property type="match status" value="1"/>
</dbReference>
<evidence type="ECO:0000256" key="8">
    <source>
        <dbReference type="SAM" id="SignalP"/>
    </source>
</evidence>
<feature type="domain" description="Heme haloperoxidase family profile" evidence="9">
    <location>
        <begin position="53"/>
        <end position="303"/>
    </location>
</feature>
<comment type="cofactor">
    <cofactor evidence="1">
        <name>heme b</name>
        <dbReference type="ChEBI" id="CHEBI:60344"/>
    </cofactor>
</comment>
<evidence type="ECO:0000256" key="2">
    <source>
        <dbReference type="ARBA" id="ARBA00022559"/>
    </source>
</evidence>
<protein>
    <submittedName>
        <fullName evidence="10">Aromatic peroxygenase</fullName>
    </submittedName>
</protein>
<proteinExistence type="inferred from homology"/>
<dbReference type="PANTHER" id="PTHR33577:SF1">
    <property type="entry name" value="HEME HALOPEROXIDASE FAMILY PROFILE DOMAIN-CONTAINING PROTEIN"/>
    <property type="match status" value="1"/>
</dbReference>
<comment type="similarity">
    <text evidence="7">Belongs to the chloroperoxidase family.</text>
</comment>
<keyword evidence="5" id="KW-0560">Oxidoreductase</keyword>
<dbReference type="SUPFAM" id="SSF47571">
    <property type="entry name" value="Cloroperoxidase"/>
    <property type="match status" value="1"/>
</dbReference>
<evidence type="ECO:0000313" key="11">
    <source>
        <dbReference type="Proteomes" id="UP000462212"/>
    </source>
</evidence>
<organism evidence="10 11">
    <name type="scientific">Lachnellula subtilissima</name>
    <dbReference type="NCBI Taxonomy" id="602034"/>
    <lineage>
        <taxon>Eukaryota</taxon>
        <taxon>Fungi</taxon>
        <taxon>Dikarya</taxon>
        <taxon>Ascomycota</taxon>
        <taxon>Pezizomycotina</taxon>
        <taxon>Leotiomycetes</taxon>
        <taxon>Helotiales</taxon>
        <taxon>Lachnaceae</taxon>
        <taxon>Lachnellula</taxon>
    </lineage>
</organism>
<accession>A0A8H8RMM4</accession>
<keyword evidence="6" id="KW-0408">Iron</keyword>
<name>A0A8H8RMM4_9HELO</name>
<evidence type="ECO:0000256" key="5">
    <source>
        <dbReference type="ARBA" id="ARBA00023002"/>
    </source>
</evidence>
<feature type="signal peptide" evidence="8">
    <location>
        <begin position="1"/>
        <end position="17"/>
    </location>
</feature>
<evidence type="ECO:0000256" key="3">
    <source>
        <dbReference type="ARBA" id="ARBA00022617"/>
    </source>
</evidence>
<dbReference type="InterPro" id="IPR036851">
    <property type="entry name" value="Chloroperoxidase-like_sf"/>
</dbReference>
<evidence type="ECO:0000259" key="9">
    <source>
        <dbReference type="PROSITE" id="PS51405"/>
    </source>
</evidence>
<keyword evidence="3" id="KW-0349">Heme</keyword>
<evidence type="ECO:0000256" key="1">
    <source>
        <dbReference type="ARBA" id="ARBA00001970"/>
    </source>
</evidence>
<evidence type="ECO:0000256" key="6">
    <source>
        <dbReference type="ARBA" id="ARBA00023004"/>
    </source>
</evidence>
<gene>
    <name evidence="10" type="primary">APO_0</name>
    <name evidence="10" type="ORF">LSUB1_G005133</name>
</gene>
<keyword evidence="2" id="KW-0575">Peroxidase</keyword>
<sequence length="419" mass="44658">MKPNILSFGALASGVVAFPTVLDQLQRSPANEKRLLGIAPGFNAAAQYVSTTGAHTFVPPDFDAGDVRGPCPGLNAMANHGYLPHNGVGGHLDFIQGTLDVFGMAADLSAFLTVLGGTLDGDGLSWSIGGPVSSALSLGGLLGEPQGISGSHNKYESDASPTRGDLYLNGDDYTLQMDQWEDLYARGQANGDSYTLDVLNEFRSARWDYSLNNNPYFFNGPFTGVLVAPAAYEFIYRFMGNKSAENPEGYLNGEVLMSFFSMTKNDDGSFTHTPGNERIPDNWYKRAIGDEYSIPFLTLDTVAAALEYPKFLSVGGNTGTVNSFVGVLPEDITEGVFNAKTLTQGNNLACFSMQFLAQAAPDLIKGSGVISDLLGAVTRLTGAVSTAISGLACPQLTQIDESQFDQFPGYSELKPDGTY</sequence>
<keyword evidence="11" id="KW-1185">Reference proteome</keyword>
<evidence type="ECO:0000256" key="4">
    <source>
        <dbReference type="ARBA" id="ARBA00022723"/>
    </source>
</evidence>
<dbReference type="PROSITE" id="PS51405">
    <property type="entry name" value="HEME_HALOPEROXIDASE"/>
    <property type="match status" value="1"/>
</dbReference>
<evidence type="ECO:0000313" key="10">
    <source>
        <dbReference type="EMBL" id="TVY38329.1"/>
    </source>
</evidence>
<feature type="chain" id="PRO_5034244158" evidence="8">
    <location>
        <begin position="18"/>
        <end position="419"/>
    </location>
</feature>
<keyword evidence="8" id="KW-0732">Signal</keyword>
<dbReference type="EMBL" id="QGMJ01000291">
    <property type="protein sequence ID" value="TVY38329.1"/>
    <property type="molecule type" value="Genomic_DNA"/>
</dbReference>
<dbReference type="Proteomes" id="UP000462212">
    <property type="component" value="Unassembled WGS sequence"/>
</dbReference>
<keyword evidence="4" id="KW-0479">Metal-binding</keyword>
<comment type="caution">
    <text evidence="10">The sequence shown here is derived from an EMBL/GenBank/DDBJ whole genome shotgun (WGS) entry which is preliminary data.</text>
</comment>
<reference evidence="10 11" key="1">
    <citation type="submission" date="2018-05" db="EMBL/GenBank/DDBJ databases">
        <title>Genome sequencing and assembly of the regulated plant pathogen Lachnellula willkommii and related sister species for the development of diagnostic species identification markers.</title>
        <authorList>
            <person name="Giroux E."/>
            <person name="Bilodeau G."/>
        </authorList>
    </citation>
    <scope>NUCLEOTIDE SEQUENCE [LARGE SCALE GENOMIC DNA]</scope>
    <source>
        <strain evidence="10 11">CBS 197.66</strain>
    </source>
</reference>
<dbReference type="InterPro" id="IPR000028">
    <property type="entry name" value="Chloroperoxidase"/>
</dbReference>
<dbReference type="OrthoDB" id="407298at2759"/>
<dbReference type="GO" id="GO:0046872">
    <property type="term" value="F:metal ion binding"/>
    <property type="evidence" value="ECO:0007669"/>
    <property type="project" value="UniProtKB-KW"/>
</dbReference>
<evidence type="ECO:0000256" key="7">
    <source>
        <dbReference type="ARBA" id="ARBA00025795"/>
    </source>
</evidence>